<feature type="compositionally biased region" description="Polar residues" evidence="8">
    <location>
        <begin position="1765"/>
        <end position="1786"/>
    </location>
</feature>
<protein>
    <recommendedName>
        <fullName evidence="7">Protein transport protein sec16</fullName>
    </recommendedName>
</protein>
<feature type="compositionally biased region" description="Polar residues" evidence="8">
    <location>
        <begin position="792"/>
        <end position="807"/>
    </location>
</feature>
<dbReference type="InterPro" id="IPR024298">
    <property type="entry name" value="Sec16_Sec23-bd"/>
</dbReference>
<feature type="compositionally biased region" description="Polar residues" evidence="8">
    <location>
        <begin position="1869"/>
        <end position="1879"/>
    </location>
</feature>
<evidence type="ECO:0000313" key="11">
    <source>
        <dbReference type="EMBL" id="CAK7271974.1"/>
    </source>
</evidence>
<feature type="region of interest" description="Disordered" evidence="8">
    <location>
        <begin position="1"/>
        <end position="113"/>
    </location>
</feature>
<feature type="compositionally biased region" description="Low complexity" evidence="8">
    <location>
        <begin position="941"/>
        <end position="955"/>
    </location>
</feature>
<evidence type="ECO:0000256" key="6">
    <source>
        <dbReference type="ARBA" id="ARBA00024687"/>
    </source>
</evidence>
<comment type="function">
    <text evidence="6 7">Involved in the initiation of assembly of the COPII coat required for the formation of transport vesicles from the endoplasmic reticulum (ER) and the selection of cargo molecules. Also involved in autophagy.</text>
</comment>
<feature type="compositionally biased region" description="Basic residues" evidence="8">
    <location>
        <begin position="2181"/>
        <end position="2190"/>
    </location>
</feature>
<accession>A0ABP0DUK5</accession>
<feature type="compositionally biased region" description="Polar residues" evidence="8">
    <location>
        <begin position="1727"/>
        <end position="1748"/>
    </location>
</feature>
<feature type="compositionally biased region" description="Pro residues" evidence="8">
    <location>
        <begin position="650"/>
        <end position="665"/>
    </location>
</feature>
<feature type="domain" description="Sec16 Sec23-binding" evidence="9">
    <location>
        <begin position="1245"/>
        <end position="1552"/>
    </location>
</feature>
<keyword evidence="12" id="KW-1185">Reference proteome</keyword>
<reference evidence="11 12" key="1">
    <citation type="submission" date="2024-01" db="EMBL/GenBank/DDBJ databases">
        <authorList>
            <person name="Allen C."/>
            <person name="Tagirdzhanova G."/>
        </authorList>
    </citation>
    <scope>NUCLEOTIDE SEQUENCE [LARGE SCALE GENOMIC DNA]</scope>
    <source>
        <strain evidence="11 12">CBS 573.63</strain>
    </source>
</reference>
<dbReference type="InterPro" id="IPR024340">
    <property type="entry name" value="Sec16_CCD"/>
</dbReference>
<feature type="region of interest" description="Disordered" evidence="8">
    <location>
        <begin position="354"/>
        <end position="388"/>
    </location>
</feature>
<name>A0ABP0DUK5_9PEZI</name>
<sequence length="2198" mass="232631">MSSGEPNATWHPAFMPQEARPQTSTLTAAEPSSAWHPALMPHTSTDKDLTASDPTPPSTSEFASGAQQHEPEPASTFDLASNAQDAQNDSGVEAWFPEYNASSPWTEHAPAESPITGAVSEEIPTVVAASRHIREASQGSSAGVSSESTPAASPTIDETASKHFSTISFTRTVANDVNWDAEEDDADWQISRSDTDPSQFIPPTERSNSFPAVPSQTDAEQSESRYHQQSLASTKVMNIIQELDNEVSADANAELSSFDTHLATEESEKNADKHLDAWGPATEDGDDPERDSFFTGAGAEKQMQQPETPDARFEEGVPLISRNMAVDASSNAVATPVPEPQEKHVTALLPTEADPFTETAGDDDFFNNTSKAADSVAQTEPGVASLPVPPALKRKSTLQVLQALEMDDEEEDSFFASKIDETPEMTMETTEISNNNAGNLADQWAALLGDEDELLLEDSSETAIETKEPDPAAFFGDDDDGFLEDDVDEAPAEPVVFQQQHKPVTTADRYLPNVSPAQVQQPHSQANPYLPSASLSAAVQLPVVPSPYSTPGPTSNQFPVAYGYGGQLQTPPSQQQDRPTLHKAQSFADKSKGGYSSPYDLPMDIVKQPRKRQSVQQLQQVQSAPPASPPGPLPRSSTMQAYSPTKDASAPPPPTDRSMAPPPIPAQVASKPPQPSRSDSFFEDLPIITKVRPASRHSLPSPSQTSPYALPPQTPAIPYAPQGQTLPPRIASPYTPAPAVPQTPSIPLPSGHYVPSVATTPAFAPPSQSLPTLTPSSAHGGLVAPPLANPYASLQNVSPALNASSMSPPVAGSTRYSPSPNQLPPPMTGGLPNRYSPAPPSRVPSAGYVPAATPPILPHQPRTSSPLAHFEMSYDKPRASSIGHQTTSLDAQHASAERRSSSSIFESRLNRVPSLPPTREEEEESVQPQQRPVSSGTGARQLQQTTSTSTSLSSQYSPLKSRQISPPSQKVSAHSQATLSPPKRILNYAPQAELRQSPPRRSQTQSPGALYGGSRPGTRNVDPIPRPSSAHDATPILTRPRAASQNLNLVPPTDGSETDPLQRWKGAPIFVWGVGGTFVSCFPQDVPRYGMNQALPMIYRAAGEVSVKNIKEICTLDERLARFPGPLRGKSKKKEVLTWLAAGIESLERLLPNSAFTLQTSLADKRLEERVLLWRVLQLFIEHDGVLEGNPAVENAVRTVLSPDSSSAVFAPPSAEPEAGYTGFQAAASQHVQGDAMDSALVERIRKMLLLGDKETAVWEAVDKRLWGHAFLIAGAASREVFKKVAQEFVRKEVNMPGLHNESLAALYEVLSGNYEECVDELVPVHARAGLHLMATTQAVNASQVDEDKLAGLDKWRETLSLILSNRSTGDVHAIKSLGTLLSGYGRAEAAHVCFLFSRSVAVFGGLDDSTANVVLLGADHKIQTDSFAKETDAILLSEVFEYGLSLSSGSSLAASNSPHLAAYKLQHAMMLAEFGLRDKALQYCEAIASAMNLQTRRSPYYHPVLEAAVEDLTKRLKQAPKEESNSWITKPSMNKVSDTVWNRFNKFVAGDDNEGSGAAADGDTSGEIGPFSKIAGGTPTISRPPSAGGGTGATGMEMFGGQNSVTSPTYGNFSGLGLSSALNGGLNGSASANHLPVIPPTRAGSRYAPGTAASQPIPIPSAPVAAGLISPPVIHSSFDAQGSSYTPLGVSPAAASPSFAPSSSPYEPNSYAVPSYVAPPSRRVSADQSVSGDTLQTQLHPQSQPTLRRQRSELSVGYSPYSPAPTSAKNQSLSRKSSYTPLSQAEPTPPVPPSETTTLYSPYAPSDTVANGSASPYESVAKPETAPETTSQFATSNGGEGGHEVIQAEPESVPLYGYEAPSYGYEPLSNTASFNPVSNEPAADTDDAAGDGTSDHLNGNVNGYSSGGSGYEPPSFQPYSYEPPTYTRDSENVDVVAGENGDATSSHKLNVERVEDDHYGDVNYAPVAASTNGKSREEKDRENAELVRKIAEDEAKRAAAEKEAKAKKGWGISSWWSKKDAGLGSSGGSGGGSGSGSSGGNNEPPKAVKANLGEKSTFYFDPELKRWVNKNASPEDRAATSTPPPPPPRSNTQSASSTPPPPAPGPNFGAPLPPSIGGAAAGITPPVPSGSAPPMMPSTMARTASMASVSSGPPTRPSTSMSNATSIDDLLGSAPGPRKAGAKKGRKSGRYVDVMAK</sequence>
<evidence type="ECO:0000256" key="2">
    <source>
        <dbReference type="ARBA" id="ARBA00005927"/>
    </source>
</evidence>
<feature type="compositionally biased region" description="Pro residues" evidence="8">
    <location>
        <begin position="735"/>
        <end position="747"/>
    </location>
</feature>
<feature type="compositionally biased region" description="Polar residues" evidence="8">
    <location>
        <begin position="2141"/>
        <end position="2167"/>
    </location>
</feature>
<feature type="region of interest" description="Disordered" evidence="8">
    <location>
        <begin position="462"/>
        <end position="531"/>
    </location>
</feature>
<evidence type="ECO:0000256" key="1">
    <source>
        <dbReference type="ARBA" id="ARBA00004397"/>
    </source>
</evidence>
<keyword evidence="7" id="KW-0072">Autophagy</keyword>
<comment type="caution">
    <text evidence="11">The sequence shown here is derived from an EMBL/GenBank/DDBJ whole genome shotgun (WGS) entry which is preliminary data.</text>
</comment>
<evidence type="ECO:0000256" key="5">
    <source>
        <dbReference type="ARBA" id="ARBA00022892"/>
    </source>
</evidence>
<evidence type="ECO:0000256" key="8">
    <source>
        <dbReference type="SAM" id="MobiDB-lite"/>
    </source>
</evidence>
<dbReference type="Pfam" id="PF12931">
    <property type="entry name" value="TPR_Sec16"/>
    <property type="match status" value="1"/>
</dbReference>
<keyword evidence="7" id="KW-0653">Protein transport</keyword>
<dbReference type="CDD" id="cd09233">
    <property type="entry name" value="ACE1-Sec16-like"/>
    <property type="match status" value="1"/>
</dbReference>
<dbReference type="PANTHER" id="PTHR13402">
    <property type="entry name" value="RGPR-RELATED"/>
    <property type="match status" value="1"/>
</dbReference>
<feature type="compositionally biased region" description="Polar residues" evidence="8">
    <location>
        <begin position="58"/>
        <end position="67"/>
    </location>
</feature>
<feature type="compositionally biased region" description="Low complexity" evidence="8">
    <location>
        <begin position="136"/>
        <end position="148"/>
    </location>
</feature>
<keyword evidence="5 7" id="KW-0931">ER-Golgi transport</keyword>
<dbReference type="Pfam" id="PF12932">
    <property type="entry name" value="Sec16"/>
    <property type="match status" value="1"/>
</dbReference>
<feature type="compositionally biased region" description="Basic and acidic residues" evidence="8">
    <location>
        <begin position="1975"/>
        <end position="1985"/>
    </location>
</feature>
<feature type="compositionally biased region" description="Polar residues" evidence="8">
    <location>
        <begin position="698"/>
        <end position="707"/>
    </location>
</feature>
<evidence type="ECO:0000259" key="9">
    <source>
        <dbReference type="Pfam" id="PF12931"/>
    </source>
</evidence>
<feature type="compositionally biased region" description="Low complexity" evidence="8">
    <location>
        <begin position="765"/>
        <end position="777"/>
    </location>
</feature>
<feature type="region of interest" description="Disordered" evidence="8">
    <location>
        <begin position="1723"/>
        <end position="1985"/>
    </location>
</feature>
<evidence type="ECO:0000259" key="10">
    <source>
        <dbReference type="Pfam" id="PF12932"/>
    </source>
</evidence>
<feature type="compositionally biased region" description="Polar residues" evidence="8">
    <location>
        <begin position="515"/>
        <end position="531"/>
    </location>
</feature>
<comment type="subcellular location">
    <subcellularLocation>
        <location evidence="1">Endoplasmic reticulum membrane</location>
        <topology evidence="1">Peripheral membrane protein</topology>
        <orientation evidence="1">Cytoplasmic side</orientation>
    </subcellularLocation>
</comment>
<feature type="compositionally biased region" description="Polar residues" evidence="8">
    <location>
        <begin position="149"/>
        <end position="175"/>
    </location>
</feature>
<dbReference type="Proteomes" id="UP001642501">
    <property type="component" value="Unassembled WGS sequence"/>
</dbReference>
<feature type="compositionally biased region" description="Acidic residues" evidence="8">
    <location>
        <begin position="476"/>
        <end position="491"/>
    </location>
</feature>
<feature type="region of interest" description="Disordered" evidence="8">
    <location>
        <begin position="129"/>
        <end position="230"/>
    </location>
</feature>
<feature type="region of interest" description="Disordered" evidence="8">
    <location>
        <begin position="258"/>
        <end position="312"/>
    </location>
</feature>
<evidence type="ECO:0000256" key="4">
    <source>
        <dbReference type="ARBA" id="ARBA00022824"/>
    </source>
</evidence>
<feature type="compositionally biased region" description="Polar residues" evidence="8">
    <location>
        <begin position="956"/>
        <end position="979"/>
    </location>
</feature>
<feature type="compositionally biased region" description="Basic and acidic residues" evidence="8">
    <location>
        <begin position="1950"/>
        <end position="1961"/>
    </location>
</feature>
<feature type="domain" description="Sec16 central conserved" evidence="10">
    <location>
        <begin position="1067"/>
        <end position="1185"/>
    </location>
</feature>
<dbReference type="PANTHER" id="PTHR13402:SF6">
    <property type="entry name" value="SECRETORY 16, ISOFORM I"/>
    <property type="match status" value="1"/>
</dbReference>
<evidence type="ECO:0000256" key="3">
    <source>
        <dbReference type="ARBA" id="ARBA00022448"/>
    </source>
</evidence>
<feature type="compositionally biased region" description="Polar residues" evidence="8">
    <location>
        <begin position="366"/>
        <end position="378"/>
    </location>
</feature>
<keyword evidence="7" id="KW-0472">Membrane</keyword>
<evidence type="ECO:0000313" key="12">
    <source>
        <dbReference type="Proteomes" id="UP001642501"/>
    </source>
</evidence>
<organism evidence="11 12">
    <name type="scientific">Sporothrix epigloea</name>
    <dbReference type="NCBI Taxonomy" id="1892477"/>
    <lineage>
        <taxon>Eukaryota</taxon>
        <taxon>Fungi</taxon>
        <taxon>Dikarya</taxon>
        <taxon>Ascomycota</taxon>
        <taxon>Pezizomycotina</taxon>
        <taxon>Sordariomycetes</taxon>
        <taxon>Sordariomycetidae</taxon>
        <taxon>Ophiostomatales</taxon>
        <taxon>Ophiostomataceae</taxon>
        <taxon>Sporothrix</taxon>
    </lineage>
</organism>
<feature type="compositionally biased region" description="Polar residues" evidence="8">
    <location>
        <begin position="78"/>
        <end position="90"/>
    </location>
</feature>
<feature type="region of interest" description="Disordered" evidence="8">
    <location>
        <begin position="543"/>
        <end position="1061"/>
    </location>
</feature>
<feature type="region of interest" description="Disordered" evidence="8">
    <location>
        <begin position="1553"/>
        <end position="1602"/>
    </location>
</feature>
<gene>
    <name evidence="11" type="primary">SEC16</name>
    <name evidence="11" type="ORF">SEPCBS57363_004896</name>
</gene>
<dbReference type="EMBL" id="CAWUOM010000098">
    <property type="protein sequence ID" value="CAK7271974.1"/>
    <property type="molecule type" value="Genomic_DNA"/>
</dbReference>
<proteinExistence type="inferred from homology"/>
<comment type="similarity">
    <text evidence="2 7">Belongs to the SEC16 family.</text>
</comment>
<feature type="compositionally biased region" description="Gly residues" evidence="8">
    <location>
        <begin position="2025"/>
        <end position="2040"/>
    </location>
</feature>
<keyword evidence="3 7" id="KW-0813">Transport</keyword>
<feature type="compositionally biased region" description="Polar residues" evidence="8">
    <location>
        <begin position="205"/>
        <end position="219"/>
    </location>
</feature>
<feature type="compositionally biased region" description="Low complexity" evidence="8">
    <location>
        <begin position="614"/>
        <end position="625"/>
    </location>
</feature>
<feature type="region of interest" description="Disordered" evidence="8">
    <location>
        <begin position="2017"/>
        <end position="2198"/>
    </location>
</feature>
<dbReference type="Gene3D" id="1.25.40.1030">
    <property type="match status" value="1"/>
</dbReference>
<feature type="compositionally biased region" description="Polar residues" evidence="8">
    <location>
        <begin position="1828"/>
        <end position="1838"/>
    </location>
</feature>
<feature type="compositionally biased region" description="Basic and acidic residues" evidence="8">
    <location>
        <begin position="262"/>
        <end position="276"/>
    </location>
</feature>
<feature type="compositionally biased region" description="Low complexity" evidence="8">
    <location>
        <begin position="1556"/>
        <end position="1567"/>
    </location>
</feature>
<feature type="compositionally biased region" description="Polar residues" evidence="8">
    <location>
        <begin position="926"/>
        <end position="940"/>
    </location>
</feature>
<evidence type="ECO:0000256" key="7">
    <source>
        <dbReference type="RuleBase" id="RU364101"/>
    </source>
</evidence>
<feature type="compositionally biased region" description="Polar residues" evidence="8">
    <location>
        <begin position="567"/>
        <end position="578"/>
    </location>
</feature>
<keyword evidence="4 7" id="KW-0256">Endoplasmic reticulum</keyword>